<organism evidence="2 3">
    <name type="scientific">Trichinella patagoniensis</name>
    <dbReference type="NCBI Taxonomy" id="990121"/>
    <lineage>
        <taxon>Eukaryota</taxon>
        <taxon>Metazoa</taxon>
        <taxon>Ecdysozoa</taxon>
        <taxon>Nematoda</taxon>
        <taxon>Enoplea</taxon>
        <taxon>Dorylaimia</taxon>
        <taxon>Trichinellida</taxon>
        <taxon>Trichinellidae</taxon>
        <taxon>Trichinella</taxon>
    </lineage>
</organism>
<feature type="region of interest" description="Disordered" evidence="1">
    <location>
        <begin position="1"/>
        <end position="43"/>
    </location>
</feature>
<dbReference type="EMBL" id="JYDQ01000158">
    <property type="protein sequence ID" value="KRY12691.1"/>
    <property type="molecule type" value="Genomic_DNA"/>
</dbReference>
<reference evidence="2 3" key="1">
    <citation type="submission" date="2015-01" db="EMBL/GenBank/DDBJ databases">
        <title>Evolution of Trichinella species and genotypes.</title>
        <authorList>
            <person name="Korhonen P.K."/>
            <person name="Edoardo P."/>
            <person name="Giuseppe L.R."/>
            <person name="Gasser R.B."/>
        </authorList>
    </citation>
    <scope>NUCLEOTIDE SEQUENCE [LARGE SCALE GENOMIC DNA]</scope>
    <source>
        <strain evidence="2">ISS2496</strain>
    </source>
</reference>
<sequence length="257" mass="28419">MSARRRNRASEEEQVQSNGGRTGVDLEADPSAAPGGSLQGGPVREMELKGAATAWNCSLQELKRHLLDAYSQSESPIRLEMCSSDLRERKDQPIRDFASKVAEVGCKADKSESELISSFILRLASKELHRELCLREQATLTEARQLAERVTEIEEGQRRTVDDSASGNGGIAKTVKALARRMDKLEYGSLGHLRRDCPHKRRRTQRQPTGTQSGGPGNRRVLTMDRLQAGDTPHVNGKLNGTRVCLLLDTWAVVSIF</sequence>
<keyword evidence="3" id="KW-1185">Reference proteome</keyword>
<evidence type="ECO:0008006" key="4">
    <source>
        <dbReference type="Google" id="ProtNLM"/>
    </source>
</evidence>
<evidence type="ECO:0000313" key="3">
    <source>
        <dbReference type="Proteomes" id="UP000054783"/>
    </source>
</evidence>
<evidence type="ECO:0000256" key="1">
    <source>
        <dbReference type="SAM" id="MobiDB-lite"/>
    </source>
</evidence>
<accession>A0A0V0ZK73</accession>
<dbReference type="Proteomes" id="UP000054783">
    <property type="component" value="Unassembled WGS sequence"/>
</dbReference>
<feature type="region of interest" description="Disordered" evidence="1">
    <location>
        <begin position="194"/>
        <end position="220"/>
    </location>
</feature>
<dbReference type="AlphaFoldDB" id="A0A0V0ZK73"/>
<dbReference type="OrthoDB" id="10451393at2759"/>
<protein>
    <recommendedName>
        <fullName evidence="4">Retrotransposon gag domain-containing protein</fullName>
    </recommendedName>
</protein>
<comment type="caution">
    <text evidence="2">The sequence shown here is derived from an EMBL/GenBank/DDBJ whole genome shotgun (WGS) entry which is preliminary data.</text>
</comment>
<proteinExistence type="predicted"/>
<evidence type="ECO:0000313" key="2">
    <source>
        <dbReference type="EMBL" id="KRY12691.1"/>
    </source>
</evidence>
<name>A0A0V0ZK73_9BILA</name>
<gene>
    <name evidence="2" type="ORF">T12_12434</name>
</gene>